<evidence type="ECO:0000313" key="2">
    <source>
        <dbReference type="Proteomes" id="UP000207741"/>
    </source>
</evidence>
<evidence type="ECO:0000313" key="1">
    <source>
        <dbReference type="EMBL" id="AIR93444.1"/>
    </source>
</evidence>
<sequence length="199" mass="20449">MALQPVGSGSSIASGASASHAKFSHQSDVVRVYADGCTAAVAVGNTAVATATDFIVPANHEPVTINIGKPRNQRVVGLTTTNTTVVVDFPEGTGCPFSVGQRVSLTVTDPQNRHFEFTDKPVASINNSSNVGGFFGTRLVVTHSYGAIAGVHTAYVDGPGQSAELRDVIHISALAKPNSHGNAATGAVYFQQVQVTSGA</sequence>
<accession>A0A0K0KWF6</accession>
<dbReference type="EMBL" id="KM359505">
    <property type="protein sequence ID" value="AIR93444.1"/>
    <property type="molecule type" value="Genomic_DNA"/>
</dbReference>
<name>A0A0K0KWF6_9CAUD</name>
<dbReference type="InterPro" id="IPR055667">
    <property type="entry name" value="DUF7243"/>
</dbReference>
<dbReference type="KEGG" id="vg:26640162"/>
<keyword evidence="2" id="KW-1185">Reference proteome</keyword>
<proteinExistence type="predicted"/>
<reference evidence="2" key="1">
    <citation type="submission" date="2014-08" db="EMBL/GenBank/DDBJ databases">
        <authorList>
            <person name="Edwards T."/>
        </authorList>
    </citation>
    <scope>NUCLEOTIDE SEQUENCE [LARGE SCALE GENOMIC DNA]</scope>
</reference>
<dbReference type="Proteomes" id="UP000207741">
    <property type="component" value="Segment"/>
</dbReference>
<organism evidence="1 2">
    <name type="scientific">Prochlorococcus phage P-TIM68</name>
    <dbReference type="NCBI Taxonomy" id="1542477"/>
    <lineage>
        <taxon>Viruses</taxon>
        <taxon>Duplodnaviria</taxon>
        <taxon>Heunggongvirae</taxon>
        <taxon>Uroviricota</taxon>
        <taxon>Caudoviricetes</taxon>
        <taxon>Pantevenvirales</taxon>
        <taxon>Kyanoviridae</taxon>
        <taxon>Haifavirus</taxon>
        <taxon>Haifavirus tim68</taxon>
    </lineage>
</organism>
<dbReference type="GeneID" id="26640162"/>
<protein>
    <submittedName>
        <fullName evidence="1">Uncharacterized protein</fullName>
    </submittedName>
</protein>
<dbReference type="RefSeq" id="YP_009213618.1">
    <property type="nucleotide sequence ID" value="NC_028955.1"/>
</dbReference>
<dbReference type="Pfam" id="PF23891">
    <property type="entry name" value="DUF7243"/>
    <property type="match status" value="1"/>
</dbReference>